<evidence type="ECO:0000259" key="2">
    <source>
        <dbReference type="PROSITE" id="PS51176"/>
    </source>
</evidence>
<keyword evidence="1" id="KW-0560">Oxidoreductase</keyword>
<evidence type="ECO:0000313" key="3">
    <source>
        <dbReference type="EMBL" id="MCF4142411.1"/>
    </source>
</evidence>
<gene>
    <name evidence="3" type="ORF">L2W38_06255</name>
</gene>
<dbReference type="EMBL" id="JAKGUD010000005">
    <property type="protein sequence ID" value="MCF4142411.1"/>
    <property type="molecule type" value="Genomic_DNA"/>
</dbReference>
<dbReference type="Pfam" id="PF02153">
    <property type="entry name" value="PDH_N"/>
    <property type="match status" value="1"/>
</dbReference>
<protein>
    <submittedName>
        <fullName evidence="3">Prephenate dehydrogenase/arogenate dehydrogenase family protein</fullName>
    </submittedName>
</protein>
<dbReference type="SUPFAM" id="SSF51735">
    <property type="entry name" value="NAD(P)-binding Rossmann-fold domains"/>
    <property type="match status" value="1"/>
</dbReference>
<evidence type="ECO:0000313" key="4">
    <source>
        <dbReference type="Proteomes" id="UP001200430"/>
    </source>
</evidence>
<dbReference type="InterPro" id="IPR036291">
    <property type="entry name" value="NAD(P)-bd_dom_sf"/>
</dbReference>
<dbReference type="RefSeq" id="WP_236099139.1">
    <property type="nucleotide sequence ID" value="NZ_JAKGUD010000005.1"/>
</dbReference>
<accession>A0ABS9EQ80</accession>
<feature type="domain" description="Prephenate/arogenate dehydrogenase" evidence="2">
    <location>
        <begin position="6"/>
        <end position="289"/>
    </location>
</feature>
<dbReference type="InterPro" id="IPR050812">
    <property type="entry name" value="Preph/Arog_dehydrog"/>
</dbReference>
<dbReference type="Pfam" id="PF20463">
    <property type="entry name" value="PDH_C"/>
    <property type="match status" value="1"/>
</dbReference>
<dbReference type="InterPro" id="IPR046826">
    <property type="entry name" value="PDH_N"/>
</dbReference>
<comment type="caution">
    <text evidence="3">The sequence shown here is derived from an EMBL/GenBank/DDBJ whole genome shotgun (WGS) entry which is preliminary data.</text>
</comment>
<dbReference type="Gene3D" id="1.10.3660.10">
    <property type="entry name" value="6-phosphogluconate dehydrogenase C-terminal like domain"/>
    <property type="match status" value="1"/>
</dbReference>
<reference evidence="3 4" key="1">
    <citation type="submission" date="2022-01" db="EMBL/GenBank/DDBJ databases">
        <title>Dethiosulfovibrio faecalis sp. nov., a novel proteolytic, non-sulfur-reducing bacterium isolated from a marine aquaculture solid waste bioreactor.</title>
        <authorList>
            <person name="Grabowski S."/>
            <person name="Apolinario E."/>
            <person name="Schneider N."/>
            <person name="Marshall C.W."/>
            <person name="Sowers K.R."/>
        </authorList>
    </citation>
    <scope>NUCLEOTIDE SEQUENCE [LARGE SCALE GENOMIC DNA]</scope>
    <source>
        <strain evidence="3 4">DSM 12537</strain>
    </source>
</reference>
<dbReference type="InterPro" id="IPR003099">
    <property type="entry name" value="Prephen_DH"/>
</dbReference>
<dbReference type="Proteomes" id="UP001200430">
    <property type="component" value="Unassembled WGS sequence"/>
</dbReference>
<dbReference type="InterPro" id="IPR008927">
    <property type="entry name" value="6-PGluconate_DH-like_C_sf"/>
</dbReference>
<dbReference type="PROSITE" id="PS51176">
    <property type="entry name" value="PDH_ADH"/>
    <property type="match status" value="1"/>
</dbReference>
<dbReference type="PANTHER" id="PTHR21363:SF0">
    <property type="entry name" value="PREPHENATE DEHYDROGENASE [NADP(+)]"/>
    <property type="match status" value="1"/>
</dbReference>
<dbReference type="InterPro" id="IPR046825">
    <property type="entry name" value="PDH_C"/>
</dbReference>
<dbReference type="PANTHER" id="PTHR21363">
    <property type="entry name" value="PREPHENATE DEHYDROGENASE"/>
    <property type="match status" value="1"/>
</dbReference>
<dbReference type="Gene3D" id="3.40.50.720">
    <property type="entry name" value="NAD(P)-binding Rossmann-like Domain"/>
    <property type="match status" value="1"/>
</dbReference>
<keyword evidence="4" id="KW-1185">Reference proteome</keyword>
<evidence type="ECO:0000256" key="1">
    <source>
        <dbReference type="ARBA" id="ARBA00023002"/>
    </source>
</evidence>
<organism evidence="3 4">
    <name type="scientific">Dethiosulfovibrio marinus</name>
    <dbReference type="NCBI Taxonomy" id="133532"/>
    <lineage>
        <taxon>Bacteria</taxon>
        <taxon>Thermotogati</taxon>
        <taxon>Synergistota</taxon>
        <taxon>Synergistia</taxon>
        <taxon>Synergistales</taxon>
        <taxon>Dethiosulfovibrionaceae</taxon>
        <taxon>Dethiosulfovibrio</taxon>
    </lineage>
</organism>
<name>A0ABS9EQ80_9BACT</name>
<dbReference type="SUPFAM" id="SSF48179">
    <property type="entry name" value="6-phosphogluconate dehydrogenase C-terminal domain-like"/>
    <property type="match status" value="1"/>
</dbReference>
<sequence length="289" mass="30251">MGLEGRHVGIVGLGLMGGSLAGRLTSWGRCASVAAWDRDSSALDLGESMGLFSYRAPSLERLTARSEVLILAVPVELMVPVSLSAAPFGDGLEAVLDLSSVRGDLHRTLGRIWGKRHLGFHPMAGKEIGGGANASPDLVEGATIALVPGSDVDEKAVSLAEEMAALLGASTLCMDPDEHDETVAWISHLPMVLASALALGAGEAMERLPGISKMAAGGFRDTSRVASGPSWLTASVLEHNEKLVPAIRRTVKILEAFIDASPEEALRGAARAARYREAVLAGPSKEETR</sequence>
<proteinExistence type="predicted"/>